<accession>A0AAD5XTV3</accession>
<dbReference type="PANTHER" id="PTHR40743">
    <property type="entry name" value="NUCLEOTIDE-DIPHOSPHO-SUGAR TRANSFERASE CONTAINING PROTEIN"/>
    <property type="match status" value="1"/>
</dbReference>
<dbReference type="AlphaFoldDB" id="A0AAD5XTV3"/>
<proteinExistence type="predicted"/>
<evidence type="ECO:0000313" key="1">
    <source>
        <dbReference type="EMBL" id="KAJ3213750.1"/>
    </source>
</evidence>
<reference evidence="1" key="1">
    <citation type="submission" date="2020-05" db="EMBL/GenBank/DDBJ databases">
        <title>Phylogenomic resolution of chytrid fungi.</title>
        <authorList>
            <person name="Stajich J.E."/>
            <person name="Amses K."/>
            <person name="Simmons R."/>
            <person name="Seto K."/>
            <person name="Myers J."/>
            <person name="Bonds A."/>
            <person name="Quandt C.A."/>
            <person name="Barry K."/>
            <person name="Liu P."/>
            <person name="Grigoriev I."/>
            <person name="Longcore J.E."/>
            <person name="James T.Y."/>
        </authorList>
    </citation>
    <scope>NUCLEOTIDE SEQUENCE</scope>
    <source>
        <strain evidence="1">JEL0476</strain>
    </source>
</reference>
<gene>
    <name evidence="1" type="ORF">HK099_007197</name>
</gene>
<dbReference type="PANTHER" id="PTHR40743:SF1">
    <property type="entry name" value="POSSIBLE GLYCOSYLTRANSFERASE"/>
    <property type="match status" value="1"/>
</dbReference>
<keyword evidence="2" id="KW-1185">Reference proteome</keyword>
<sequence>MQKKAKKRELRETSISDLKKLKEDSKPFKQKTILVSQWYWPKDSRRTSELIKALDLNLRNPFVDEIHLLQPTVNSNKVLSKKEKKKVNDDNYGVKNWNLNQMKNNFVQLKSNFSINLFRKKVKLSTVLGEGRLQASDAFNYSSTMLRGHIVVLHNLDIYFDKTLALIRPPKSDLNYMTSYFLSRYEEEDNEAKSMIGTQCGKSFIGSHDAIVFIPPLPKRLVERCNFELGSWGIENRLLWEFERFGIKGRNPCEDIKIWHSHSSQYKSSWMPQINTDGRSSVAFPDKLVSKFKSDFPWDLAREVVEREAVQVRAKGKKYKPNLDIDKKK</sequence>
<organism evidence="1 2">
    <name type="scientific">Clydaea vesicula</name>
    <dbReference type="NCBI Taxonomy" id="447962"/>
    <lineage>
        <taxon>Eukaryota</taxon>
        <taxon>Fungi</taxon>
        <taxon>Fungi incertae sedis</taxon>
        <taxon>Chytridiomycota</taxon>
        <taxon>Chytridiomycota incertae sedis</taxon>
        <taxon>Chytridiomycetes</taxon>
        <taxon>Lobulomycetales</taxon>
        <taxon>Lobulomycetaceae</taxon>
        <taxon>Clydaea</taxon>
    </lineage>
</organism>
<evidence type="ECO:0000313" key="2">
    <source>
        <dbReference type="Proteomes" id="UP001211065"/>
    </source>
</evidence>
<dbReference type="EMBL" id="JADGJW010000679">
    <property type="protein sequence ID" value="KAJ3213750.1"/>
    <property type="molecule type" value="Genomic_DNA"/>
</dbReference>
<name>A0AAD5XTV3_9FUNG</name>
<comment type="caution">
    <text evidence="1">The sequence shown here is derived from an EMBL/GenBank/DDBJ whole genome shotgun (WGS) entry which is preliminary data.</text>
</comment>
<dbReference type="Proteomes" id="UP001211065">
    <property type="component" value="Unassembled WGS sequence"/>
</dbReference>
<protein>
    <submittedName>
        <fullName evidence="1">Uncharacterized protein</fullName>
    </submittedName>
</protein>